<dbReference type="CDD" id="cd04301">
    <property type="entry name" value="NAT_SF"/>
    <property type="match status" value="1"/>
</dbReference>
<evidence type="ECO:0000313" key="5">
    <source>
        <dbReference type="Proteomes" id="UP000033772"/>
    </source>
</evidence>
<name>A0A1J4N1Y6_9ACTN</name>
<dbReference type="SUPFAM" id="SSF55729">
    <property type="entry name" value="Acyl-CoA N-acyltransferases (Nat)"/>
    <property type="match status" value="1"/>
</dbReference>
<dbReference type="EMBL" id="JZDQ02000040">
    <property type="protein sequence ID" value="OIJ24393.1"/>
    <property type="molecule type" value="Genomic_DNA"/>
</dbReference>
<accession>A0A1J4N1Y6</accession>
<dbReference type="InterPro" id="IPR000182">
    <property type="entry name" value="GNAT_dom"/>
</dbReference>
<dbReference type="GO" id="GO:0016747">
    <property type="term" value="F:acyltransferase activity, transferring groups other than amino-acyl groups"/>
    <property type="evidence" value="ECO:0007669"/>
    <property type="project" value="InterPro"/>
</dbReference>
<comment type="caution">
    <text evidence="4">The sequence shown here is derived from an EMBL/GenBank/DDBJ whole genome shotgun (WGS) entry which is preliminary data.</text>
</comment>
<dbReference type="Gene3D" id="3.40.630.30">
    <property type="match status" value="1"/>
</dbReference>
<feature type="domain" description="N-acetyltransferase" evidence="3">
    <location>
        <begin position="1"/>
        <end position="129"/>
    </location>
</feature>
<keyword evidence="5" id="KW-1185">Reference proteome</keyword>
<dbReference type="InterPro" id="IPR050832">
    <property type="entry name" value="Bact_Acetyltransf"/>
</dbReference>
<keyword evidence="1" id="KW-0808">Transferase</keyword>
<protein>
    <recommendedName>
        <fullName evidence="3">N-acetyltransferase domain-containing protein</fullName>
    </recommendedName>
</protein>
<dbReference type="PROSITE" id="PS51186">
    <property type="entry name" value="GNAT"/>
    <property type="match status" value="1"/>
</dbReference>
<organism evidence="4 5">
    <name type="scientific">Nocardioides luteus</name>
    <dbReference type="NCBI Taxonomy" id="1844"/>
    <lineage>
        <taxon>Bacteria</taxon>
        <taxon>Bacillati</taxon>
        <taxon>Actinomycetota</taxon>
        <taxon>Actinomycetes</taxon>
        <taxon>Propionibacteriales</taxon>
        <taxon>Nocardioidaceae</taxon>
        <taxon>Nocardioides</taxon>
    </lineage>
</organism>
<proteinExistence type="predicted"/>
<evidence type="ECO:0000313" key="4">
    <source>
        <dbReference type="EMBL" id="OIJ24393.1"/>
    </source>
</evidence>
<dbReference type="InterPro" id="IPR016181">
    <property type="entry name" value="Acyl_CoA_acyltransferase"/>
</dbReference>
<gene>
    <name evidence="4" type="ORF">UG56_023195</name>
</gene>
<sequence>MIAARDGSEVAADVARRARAAFAEPTVRFAVVGSGPDGFALTITRDDGVALLSRLCVDPTVTSRGLGAALVADAVEHARRAGLQRIELDVRETNVRAIALYERAGFTAVSDPWEYDGGDRVVTWSLDLEPSTPASGCH</sequence>
<keyword evidence="2" id="KW-0012">Acyltransferase</keyword>
<dbReference type="AlphaFoldDB" id="A0A1J4N1Y6"/>
<dbReference type="Pfam" id="PF00583">
    <property type="entry name" value="Acetyltransf_1"/>
    <property type="match status" value="1"/>
</dbReference>
<dbReference type="PANTHER" id="PTHR43877">
    <property type="entry name" value="AMINOALKYLPHOSPHONATE N-ACETYLTRANSFERASE-RELATED-RELATED"/>
    <property type="match status" value="1"/>
</dbReference>
<evidence type="ECO:0000256" key="2">
    <source>
        <dbReference type="ARBA" id="ARBA00023315"/>
    </source>
</evidence>
<dbReference type="STRING" id="1844.UG56_023195"/>
<evidence type="ECO:0000256" key="1">
    <source>
        <dbReference type="ARBA" id="ARBA00022679"/>
    </source>
</evidence>
<evidence type="ECO:0000259" key="3">
    <source>
        <dbReference type="PROSITE" id="PS51186"/>
    </source>
</evidence>
<dbReference type="Proteomes" id="UP000033772">
    <property type="component" value="Unassembled WGS sequence"/>
</dbReference>
<reference evidence="4" key="1">
    <citation type="submission" date="2016-10" db="EMBL/GenBank/DDBJ databases">
        <title>Draft Genome Sequence of Nocardioides luteus Strain BAFB, an Alkane-Degrading Bacterium Isolated from JP-7 Polluted Soil.</title>
        <authorList>
            <person name="Brown L."/>
            <person name="Ruiz O.N."/>
            <person name="Gunasekera T."/>
        </authorList>
    </citation>
    <scope>NUCLEOTIDE SEQUENCE [LARGE SCALE GENOMIC DNA]</scope>
    <source>
        <strain evidence="4">BAFB</strain>
    </source>
</reference>